<comment type="subcellular location">
    <subcellularLocation>
        <location evidence="1">Membrane</location>
        <topology evidence="1">Multi-pass membrane protein</topology>
    </subcellularLocation>
</comment>
<dbReference type="PANTHER" id="PTHR10332">
    <property type="entry name" value="EQUILIBRATIVE NUCLEOSIDE TRANSPORTER"/>
    <property type="match status" value="1"/>
</dbReference>
<dbReference type="InterPro" id="IPR002259">
    <property type="entry name" value="Eqnu_transpt"/>
</dbReference>
<protein>
    <submittedName>
        <fullName evidence="9">Uncharacterized protein</fullName>
    </submittedName>
</protein>
<evidence type="ECO:0000256" key="5">
    <source>
        <dbReference type="ARBA" id="ARBA00022989"/>
    </source>
</evidence>
<dbReference type="EMBL" id="JALJOS010000016">
    <property type="protein sequence ID" value="KAK9828283.1"/>
    <property type="molecule type" value="Genomic_DNA"/>
</dbReference>
<feature type="transmembrane region" description="Helical" evidence="8">
    <location>
        <begin position="39"/>
        <end position="59"/>
    </location>
</feature>
<comment type="caution">
    <text evidence="9">The sequence shown here is derived from an EMBL/GenBank/DDBJ whole genome shotgun (WGS) entry which is preliminary data.</text>
</comment>
<keyword evidence="3" id="KW-0813">Transport</keyword>
<feature type="transmembrane region" description="Helical" evidence="8">
    <location>
        <begin position="399"/>
        <end position="423"/>
    </location>
</feature>
<evidence type="ECO:0000256" key="8">
    <source>
        <dbReference type="SAM" id="Phobius"/>
    </source>
</evidence>
<proteinExistence type="inferred from homology"/>
<gene>
    <name evidence="9" type="ORF">WJX74_007233</name>
</gene>
<sequence>MADGDFWTPFCFFLVSVAYTIGWTAISSMLAFYKQLYGPQILLQLNTAFFLPSIPILLIQTQCDAQINRSLGIATATACRLFVGLGGSAIICALYPFYAESVPYLLWITAFLGVFSGIAFGSSYQLVAYFEPVNTVALTTGYVGSGPIVLLLELFLQVGPKPSVGQIVALFELVAAFTIAGLLAALGLLYSHWQALEVSDCATRQHLLPSKQPEVTVRPAAPCTSSPRRRHADRMPERRDSFATDRRGTSSSASSRLSQTALFSSGDSGSTLELNQQGSGLGLAHPHSQLSIQTERAASIGSMLGWPVSPHASELDKLLAEPPSEPSASRIMTGIWPAAFSLFLSVGTSILVFPFFTFVPTSGWLGSMLPQVLFAARTIADIVGRLIPRTDCISTRWGMVAAGLVKTGITPLFFCYLAAGLAWRSDIMAIAYIFIFWLMSGYINTCAYLVAPEWASLGGSAKAGALMALTFQTACLIALFLAFALEDLAKSIVQEQPRNLLQDLAPSLTPL</sequence>
<feature type="transmembrane region" description="Helical" evidence="8">
    <location>
        <begin position="12"/>
        <end position="33"/>
    </location>
</feature>
<dbReference type="PANTHER" id="PTHR10332:SF10">
    <property type="entry name" value="EQUILIBRATIVE NUCLEOSIDE TRANSPORTER 4"/>
    <property type="match status" value="1"/>
</dbReference>
<feature type="compositionally biased region" description="Low complexity" evidence="7">
    <location>
        <begin position="249"/>
        <end position="261"/>
    </location>
</feature>
<feature type="compositionally biased region" description="Basic and acidic residues" evidence="7">
    <location>
        <begin position="233"/>
        <end position="248"/>
    </location>
</feature>
<feature type="transmembrane region" description="Helical" evidence="8">
    <location>
        <begin position="71"/>
        <end position="98"/>
    </location>
</feature>
<evidence type="ECO:0000256" key="6">
    <source>
        <dbReference type="ARBA" id="ARBA00023136"/>
    </source>
</evidence>
<dbReference type="AlphaFoldDB" id="A0AAW1R3S0"/>
<feature type="transmembrane region" description="Helical" evidence="8">
    <location>
        <begin position="463"/>
        <end position="485"/>
    </location>
</feature>
<dbReference type="Proteomes" id="UP001438707">
    <property type="component" value="Unassembled WGS sequence"/>
</dbReference>
<evidence type="ECO:0000256" key="4">
    <source>
        <dbReference type="ARBA" id="ARBA00022692"/>
    </source>
</evidence>
<evidence type="ECO:0000256" key="3">
    <source>
        <dbReference type="ARBA" id="ARBA00022448"/>
    </source>
</evidence>
<keyword evidence="10" id="KW-1185">Reference proteome</keyword>
<organism evidence="9 10">
    <name type="scientific">Apatococcus lobatus</name>
    <dbReference type="NCBI Taxonomy" id="904363"/>
    <lineage>
        <taxon>Eukaryota</taxon>
        <taxon>Viridiplantae</taxon>
        <taxon>Chlorophyta</taxon>
        <taxon>core chlorophytes</taxon>
        <taxon>Trebouxiophyceae</taxon>
        <taxon>Chlorellales</taxon>
        <taxon>Chlorellaceae</taxon>
        <taxon>Apatococcus</taxon>
    </lineage>
</organism>
<keyword evidence="6 8" id="KW-0472">Membrane</keyword>
<dbReference type="GO" id="GO:0005337">
    <property type="term" value="F:nucleoside transmembrane transporter activity"/>
    <property type="evidence" value="ECO:0007669"/>
    <property type="project" value="InterPro"/>
</dbReference>
<keyword evidence="5 8" id="KW-1133">Transmembrane helix</keyword>
<keyword evidence="4 8" id="KW-0812">Transmembrane</keyword>
<accession>A0AAW1R3S0</accession>
<evidence type="ECO:0000256" key="2">
    <source>
        <dbReference type="ARBA" id="ARBA00007965"/>
    </source>
</evidence>
<feature type="transmembrane region" description="Helical" evidence="8">
    <location>
        <begin position="104"/>
        <end position="124"/>
    </location>
</feature>
<reference evidence="9 10" key="1">
    <citation type="journal article" date="2024" name="Nat. Commun.">
        <title>Phylogenomics reveals the evolutionary origins of lichenization in chlorophyte algae.</title>
        <authorList>
            <person name="Puginier C."/>
            <person name="Libourel C."/>
            <person name="Otte J."/>
            <person name="Skaloud P."/>
            <person name="Haon M."/>
            <person name="Grisel S."/>
            <person name="Petersen M."/>
            <person name="Berrin J.G."/>
            <person name="Delaux P.M."/>
            <person name="Dal Grande F."/>
            <person name="Keller J."/>
        </authorList>
    </citation>
    <scope>NUCLEOTIDE SEQUENCE [LARGE SCALE GENOMIC DNA]</scope>
    <source>
        <strain evidence="9 10">SAG 2145</strain>
    </source>
</reference>
<feature type="transmembrane region" description="Helical" evidence="8">
    <location>
        <begin position="136"/>
        <end position="155"/>
    </location>
</feature>
<feature type="transmembrane region" description="Helical" evidence="8">
    <location>
        <begin position="167"/>
        <end position="190"/>
    </location>
</feature>
<dbReference type="GO" id="GO:0005886">
    <property type="term" value="C:plasma membrane"/>
    <property type="evidence" value="ECO:0007669"/>
    <property type="project" value="TreeGrafter"/>
</dbReference>
<comment type="similarity">
    <text evidence="2">Belongs to the SLC29A/ENT transporter (TC 2.A.57) family.</text>
</comment>
<name>A0AAW1R3S0_9CHLO</name>
<evidence type="ECO:0000313" key="10">
    <source>
        <dbReference type="Proteomes" id="UP001438707"/>
    </source>
</evidence>
<feature type="transmembrane region" description="Helical" evidence="8">
    <location>
        <begin position="429"/>
        <end position="451"/>
    </location>
</feature>
<feature type="region of interest" description="Disordered" evidence="7">
    <location>
        <begin position="212"/>
        <end position="269"/>
    </location>
</feature>
<feature type="transmembrane region" description="Helical" evidence="8">
    <location>
        <begin position="335"/>
        <end position="356"/>
    </location>
</feature>
<evidence type="ECO:0000256" key="1">
    <source>
        <dbReference type="ARBA" id="ARBA00004141"/>
    </source>
</evidence>
<evidence type="ECO:0000256" key="7">
    <source>
        <dbReference type="SAM" id="MobiDB-lite"/>
    </source>
</evidence>
<evidence type="ECO:0000313" key="9">
    <source>
        <dbReference type="EMBL" id="KAK9828283.1"/>
    </source>
</evidence>